<sequence length="134" mass="15306">MLSRETKELKTCNSEAFICLIGSHGPGFPSVIRGFVWDLMWNLKIEGNGERKKQQKKSCVQQGVPTTFSLFRSKKAISDLESIPTSIGEDKMERTVAIKKYDRHTAPISKRAPRWTYRPKILDSRELQKYSDAG</sequence>
<reference evidence="1 2" key="1">
    <citation type="submission" date="2024-01" db="EMBL/GenBank/DDBJ databases">
        <authorList>
            <person name="Waweru B."/>
        </authorList>
    </citation>
    <scope>NUCLEOTIDE SEQUENCE [LARGE SCALE GENOMIC DNA]</scope>
</reference>
<protein>
    <submittedName>
        <fullName evidence="1">Uncharacterized protein</fullName>
    </submittedName>
</protein>
<dbReference type="Proteomes" id="UP001314170">
    <property type="component" value="Unassembled WGS sequence"/>
</dbReference>
<organism evidence="1 2">
    <name type="scientific">Dovyalis caffra</name>
    <dbReference type="NCBI Taxonomy" id="77055"/>
    <lineage>
        <taxon>Eukaryota</taxon>
        <taxon>Viridiplantae</taxon>
        <taxon>Streptophyta</taxon>
        <taxon>Embryophyta</taxon>
        <taxon>Tracheophyta</taxon>
        <taxon>Spermatophyta</taxon>
        <taxon>Magnoliopsida</taxon>
        <taxon>eudicotyledons</taxon>
        <taxon>Gunneridae</taxon>
        <taxon>Pentapetalae</taxon>
        <taxon>rosids</taxon>
        <taxon>fabids</taxon>
        <taxon>Malpighiales</taxon>
        <taxon>Salicaceae</taxon>
        <taxon>Flacourtieae</taxon>
        <taxon>Dovyalis</taxon>
    </lineage>
</organism>
<dbReference type="EMBL" id="CAWUPB010001173">
    <property type="protein sequence ID" value="CAK7349381.1"/>
    <property type="molecule type" value="Genomic_DNA"/>
</dbReference>
<proteinExistence type="predicted"/>
<evidence type="ECO:0000313" key="2">
    <source>
        <dbReference type="Proteomes" id="UP001314170"/>
    </source>
</evidence>
<name>A0AAV1SG70_9ROSI</name>
<comment type="caution">
    <text evidence="1">The sequence shown here is derived from an EMBL/GenBank/DDBJ whole genome shotgun (WGS) entry which is preliminary data.</text>
</comment>
<dbReference type="AlphaFoldDB" id="A0AAV1SG70"/>
<accession>A0AAV1SG70</accession>
<gene>
    <name evidence="1" type="ORF">DCAF_LOCUS22095</name>
</gene>
<evidence type="ECO:0000313" key="1">
    <source>
        <dbReference type="EMBL" id="CAK7349381.1"/>
    </source>
</evidence>
<keyword evidence="2" id="KW-1185">Reference proteome</keyword>